<dbReference type="InterPro" id="IPR013151">
    <property type="entry name" value="Immunoglobulin_dom"/>
</dbReference>
<dbReference type="SMART" id="SM00408">
    <property type="entry name" value="IGc2"/>
    <property type="match status" value="2"/>
</dbReference>
<dbReference type="FunFam" id="2.60.40.10:FF:000228">
    <property type="entry name" value="obscurin isoform X4"/>
    <property type="match status" value="1"/>
</dbReference>
<comment type="subcellular location">
    <subcellularLocation>
        <location evidence="1">Cytoplasm</location>
    </subcellularLocation>
</comment>
<dbReference type="PANTHER" id="PTHR35971:SF5">
    <property type="entry name" value="OBSCURIN LIKE CYTOSKELETAL ADAPTOR 1"/>
    <property type="match status" value="1"/>
</dbReference>
<dbReference type="Ensembl" id="ENSCCRT00010098373.1">
    <property type="protein sequence ID" value="ENSCCRP00010088723.1"/>
    <property type="gene ID" value="ENSCCRG00010038763.1"/>
</dbReference>
<keyword evidence="2" id="KW-0963">Cytoplasm</keyword>
<evidence type="ECO:0000256" key="3">
    <source>
        <dbReference type="ARBA" id="ARBA00022553"/>
    </source>
</evidence>
<evidence type="ECO:0000256" key="2">
    <source>
        <dbReference type="ARBA" id="ARBA00022490"/>
    </source>
</evidence>
<dbReference type="InterPro" id="IPR036179">
    <property type="entry name" value="Ig-like_dom_sf"/>
</dbReference>
<dbReference type="InterPro" id="IPR007110">
    <property type="entry name" value="Ig-like_dom"/>
</dbReference>
<keyword evidence="5" id="KW-0393">Immunoglobulin domain</keyword>
<feature type="domain" description="Ig-like" evidence="6">
    <location>
        <begin position="109"/>
        <end position="173"/>
    </location>
</feature>
<evidence type="ECO:0000256" key="1">
    <source>
        <dbReference type="ARBA" id="ARBA00004496"/>
    </source>
</evidence>
<keyword evidence="8" id="KW-1185">Reference proteome</keyword>
<dbReference type="InterPro" id="IPR003598">
    <property type="entry name" value="Ig_sub2"/>
</dbReference>
<dbReference type="Gene3D" id="2.60.40.10">
    <property type="entry name" value="Immunoglobulins"/>
    <property type="match status" value="2"/>
</dbReference>
<dbReference type="Pfam" id="PF07679">
    <property type="entry name" value="I-set"/>
    <property type="match status" value="1"/>
</dbReference>
<evidence type="ECO:0000256" key="5">
    <source>
        <dbReference type="ARBA" id="ARBA00023319"/>
    </source>
</evidence>
<dbReference type="GO" id="GO:0005737">
    <property type="term" value="C:cytoplasm"/>
    <property type="evidence" value="ECO:0007669"/>
    <property type="project" value="UniProtKB-SubCell"/>
</dbReference>
<dbReference type="Pfam" id="PF00047">
    <property type="entry name" value="ig"/>
    <property type="match status" value="1"/>
</dbReference>
<evidence type="ECO:0000259" key="6">
    <source>
        <dbReference type="PROSITE" id="PS50835"/>
    </source>
</evidence>
<feature type="domain" description="Ig-like" evidence="6">
    <location>
        <begin position="14"/>
        <end position="108"/>
    </location>
</feature>
<dbReference type="SUPFAM" id="SSF48726">
    <property type="entry name" value="Immunoglobulin"/>
    <property type="match status" value="2"/>
</dbReference>
<name>A0A8C1R5B5_CYPCA</name>
<dbReference type="AlphaFoldDB" id="A0A8C1R5B5"/>
<dbReference type="InterPro" id="IPR003599">
    <property type="entry name" value="Ig_sub"/>
</dbReference>
<proteinExistence type="predicted"/>
<dbReference type="InterPro" id="IPR052385">
    <property type="entry name" value="Obscurin/Obscurin-like_Reg"/>
</dbReference>
<sequence>MKKKFNFMMLVHSPVVPARFKGQMKNQQVTEGGKVLLSCELSKPGCQVLWKKGTESLKHGGRYQITQRDTMCELQISDLVPEDSGEYSCECGNEKTTANVVVNGDSVTLHCELSKPGVPVVWKKGTQALHSGEKYLIKQDGATVELKIADFRNEDAGQYTCLCGDKKTTTNIKIKGMKFIWSDFFFHVHSLLQKS</sequence>
<keyword evidence="4" id="KW-1015">Disulfide bond</keyword>
<dbReference type="Proteomes" id="UP000694427">
    <property type="component" value="Unplaced"/>
</dbReference>
<reference evidence="7" key="1">
    <citation type="submission" date="2025-08" db="UniProtKB">
        <authorList>
            <consortium name="Ensembl"/>
        </authorList>
    </citation>
    <scope>IDENTIFICATION</scope>
</reference>
<protein>
    <recommendedName>
        <fullName evidence="6">Ig-like domain-containing protein</fullName>
    </recommendedName>
</protein>
<dbReference type="InterPro" id="IPR013098">
    <property type="entry name" value="Ig_I-set"/>
</dbReference>
<dbReference type="SMART" id="SM00409">
    <property type="entry name" value="IG"/>
    <property type="match status" value="2"/>
</dbReference>
<accession>A0A8C1R5B5</accession>
<keyword evidence="3" id="KW-0597">Phosphoprotein</keyword>
<reference evidence="7" key="2">
    <citation type="submission" date="2025-09" db="UniProtKB">
        <authorList>
            <consortium name="Ensembl"/>
        </authorList>
    </citation>
    <scope>IDENTIFICATION</scope>
</reference>
<dbReference type="PANTHER" id="PTHR35971">
    <property type="entry name" value="SI:DKEY-31G6.6"/>
    <property type="match status" value="1"/>
</dbReference>
<organism evidence="7 8">
    <name type="scientific">Cyprinus carpio</name>
    <name type="common">Common carp</name>
    <dbReference type="NCBI Taxonomy" id="7962"/>
    <lineage>
        <taxon>Eukaryota</taxon>
        <taxon>Metazoa</taxon>
        <taxon>Chordata</taxon>
        <taxon>Craniata</taxon>
        <taxon>Vertebrata</taxon>
        <taxon>Euteleostomi</taxon>
        <taxon>Actinopterygii</taxon>
        <taxon>Neopterygii</taxon>
        <taxon>Teleostei</taxon>
        <taxon>Ostariophysi</taxon>
        <taxon>Cypriniformes</taxon>
        <taxon>Cyprinidae</taxon>
        <taxon>Cyprininae</taxon>
        <taxon>Cyprinus</taxon>
    </lineage>
</organism>
<dbReference type="InterPro" id="IPR013783">
    <property type="entry name" value="Ig-like_fold"/>
</dbReference>
<dbReference type="PROSITE" id="PS50835">
    <property type="entry name" value="IG_LIKE"/>
    <property type="match status" value="2"/>
</dbReference>
<evidence type="ECO:0000256" key="4">
    <source>
        <dbReference type="ARBA" id="ARBA00023157"/>
    </source>
</evidence>
<evidence type="ECO:0000313" key="8">
    <source>
        <dbReference type="Proteomes" id="UP000694427"/>
    </source>
</evidence>
<evidence type="ECO:0000313" key="7">
    <source>
        <dbReference type="Ensembl" id="ENSCCRP00010088723.1"/>
    </source>
</evidence>